<protein>
    <submittedName>
        <fullName evidence="1">Uncharacterized protein</fullName>
    </submittedName>
</protein>
<sequence length="129" mass="14167">AATPTTPIRIPKNAASYSAETQDYDLRSQINLQLLDNGHIHTIHETLLHALHAHPSDWPSRIQAHALELLRSGHVTTFPMLMARVLADIKADQKNPDRVGGTGLALPAVVIEEGVRVTRESLEQVCEVV</sequence>
<gene>
    <name evidence="1" type="ORF">LY89DRAFT_552659</name>
</gene>
<dbReference type="Proteomes" id="UP000070700">
    <property type="component" value="Unassembled WGS sequence"/>
</dbReference>
<dbReference type="EMBL" id="KQ947407">
    <property type="protein sequence ID" value="KUJ21942.1"/>
    <property type="molecule type" value="Genomic_DNA"/>
</dbReference>
<dbReference type="RefSeq" id="XP_018076297.1">
    <property type="nucleotide sequence ID" value="XM_018208319.1"/>
</dbReference>
<name>A0A194XQC8_MOLSC</name>
<evidence type="ECO:0000313" key="1">
    <source>
        <dbReference type="EMBL" id="KUJ21942.1"/>
    </source>
</evidence>
<dbReference type="OrthoDB" id="5355007at2759"/>
<evidence type="ECO:0000313" key="2">
    <source>
        <dbReference type="Proteomes" id="UP000070700"/>
    </source>
</evidence>
<dbReference type="AlphaFoldDB" id="A0A194XQC8"/>
<proteinExistence type="predicted"/>
<dbReference type="GeneID" id="28818045"/>
<organism evidence="1 2">
    <name type="scientific">Mollisia scopiformis</name>
    <name type="common">Conifer needle endophyte fungus</name>
    <name type="synonym">Phialocephala scopiformis</name>
    <dbReference type="NCBI Taxonomy" id="149040"/>
    <lineage>
        <taxon>Eukaryota</taxon>
        <taxon>Fungi</taxon>
        <taxon>Dikarya</taxon>
        <taxon>Ascomycota</taxon>
        <taxon>Pezizomycotina</taxon>
        <taxon>Leotiomycetes</taxon>
        <taxon>Helotiales</taxon>
        <taxon>Mollisiaceae</taxon>
        <taxon>Mollisia</taxon>
    </lineage>
</organism>
<feature type="non-terminal residue" evidence="1">
    <location>
        <position position="1"/>
    </location>
</feature>
<reference evidence="1 2" key="1">
    <citation type="submission" date="2015-10" db="EMBL/GenBank/DDBJ databases">
        <title>Full genome of DAOMC 229536 Phialocephala scopiformis, a fungal endophyte of spruce producing the potent anti-insectan compound rugulosin.</title>
        <authorList>
            <consortium name="DOE Joint Genome Institute"/>
            <person name="Walker A.K."/>
            <person name="Frasz S.L."/>
            <person name="Seifert K.A."/>
            <person name="Miller J.D."/>
            <person name="Mondo S.J."/>
            <person name="Labutti K."/>
            <person name="Lipzen A."/>
            <person name="Dockter R."/>
            <person name="Kennedy M."/>
            <person name="Grigoriev I.V."/>
            <person name="Spatafora J.W."/>
        </authorList>
    </citation>
    <scope>NUCLEOTIDE SEQUENCE [LARGE SCALE GENOMIC DNA]</scope>
    <source>
        <strain evidence="1 2">CBS 120377</strain>
    </source>
</reference>
<feature type="non-terminal residue" evidence="1">
    <location>
        <position position="129"/>
    </location>
</feature>
<dbReference type="InParanoid" id="A0A194XQC8"/>
<keyword evidence="2" id="KW-1185">Reference proteome</keyword>
<dbReference type="KEGG" id="psco:LY89DRAFT_552659"/>
<dbReference type="STRING" id="149040.A0A194XQC8"/>
<accession>A0A194XQC8</accession>